<name>A0A916DTV3_9BACT</name>
<dbReference type="KEGG" id="aup:AsAng_0035410"/>
<evidence type="ECO:0000256" key="1">
    <source>
        <dbReference type="SAM" id="SignalP"/>
    </source>
</evidence>
<keyword evidence="3" id="KW-1185">Reference proteome</keyword>
<feature type="signal peptide" evidence="1">
    <location>
        <begin position="1"/>
        <end position="22"/>
    </location>
</feature>
<evidence type="ECO:0000313" key="2">
    <source>
        <dbReference type="EMBL" id="BDS12816.1"/>
    </source>
</evidence>
<accession>A0A916DTV3</accession>
<sequence>MEKKLALKQQLVMLLVSMLVLSACGGRNEDNLSKEDQQFIHRIVPLEKGERIELFETNGGLKGFKTAGNFITNQRLVHYWIDGRNDEINAIEYDQIDSLRAVDKTKVSRDASYLQVYGSNQNNFKIYIDADSARTWVFFNKAMENWKEKR</sequence>
<gene>
    <name evidence="2" type="ORF">AsAng_0035410</name>
</gene>
<evidence type="ECO:0008006" key="4">
    <source>
        <dbReference type="Google" id="ProtNLM"/>
    </source>
</evidence>
<organism evidence="2 3">
    <name type="scientific">Aureispira anguillae</name>
    <dbReference type="NCBI Taxonomy" id="2864201"/>
    <lineage>
        <taxon>Bacteria</taxon>
        <taxon>Pseudomonadati</taxon>
        <taxon>Bacteroidota</taxon>
        <taxon>Saprospiria</taxon>
        <taxon>Saprospirales</taxon>
        <taxon>Saprospiraceae</taxon>
        <taxon>Aureispira</taxon>
    </lineage>
</organism>
<dbReference type="Proteomes" id="UP001060919">
    <property type="component" value="Chromosome"/>
</dbReference>
<proteinExistence type="predicted"/>
<reference evidence="2" key="1">
    <citation type="submission" date="2022-09" db="EMBL/GenBank/DDBJ databases">
        <title>Aureispira anguillicida sp. nov., isolated from Leptocephalus of Japanese eel Anguilla japonica.</title>
        <authorList>
            <person name="Yuasa K."/>
            <person name="Mekata T."/>
            <person name="Ikunari K."/>
        </authorList>
    </citation>
    <scope>NUCLEOTIDE SEQUENCE</scope>
    <source>
        <strain evidence="2">EL160426</strain>
    </source>
</reference>
<dbReference type="AlphaFoldDB" id="A0A916DTV3"/>
<feature type="chain" id="PRO_5037342237" description="Lipoprotein" evidence="1">
    <location>
        <begin position="23"/>
        <end position="150"/>
    </location>
</feature>
<evidence type="ECO:0000313" key="3">
    <source>
        <dbReference type="Proteomes" id="UP001060919"/>
    </source>
</evidence>
<protein>
    <recommendedName>
        <fullName evidence="4">Lipoprotein</fullName>
    </recommendedName>
</protein>
<dbReference type="PROSITE" id="PS51257">
    <property type="entry name" value="PROKAR_LIPOPROTEIN"/>
    <property type="match status" value="1"/>
</dbReference>
<keyword evidence="1" id="KW-0732">Signal</keyword>
<dbReference type="RefSeq" id="WP_264788167.1">
    <property type="nucleotide sequence ID" value="NZ_AP026867.1"/>
</dbReference>
<dbReference type="EMBL" id="AP026867">
    <property type="protein sequence ID" value="BDS12816.1"/>
    <property type="molecule type" value="Genomic_DNA"/>
</dbReference>